<protein>
    <recommendedName>
        <fullName evidence="5">Pacifastin domain-containing protein</fullName>
    </recommendedName>
</protein>
<dbReference type="SUPFAM" id="SSF57283">
    <property type="entry name" value="PMP inhibitors"/>
    <property type="match status" value="1"/>
</dbReference>
<sequence>MNLLNFLFLAILVQSVDLERAKKSNQKSILLEKEINLDLEDSPIDSSMNSKEELYSRDEINAYTEESSNGKAQLFGINDSEATQELKDCMAKHGGSRQFKHPTQKCNDCWCTSAGSVACTKKFCISNGGLKFAKI</sequence>
<accession>A0A1R1YDZ0</accession>
<dbReference type="Proteomes" id="UP000187429">
    <property type="component" value="Unassembled WGS sequence"/>
</dbReference>
<name>A0A1R1YDZ0_9FUNG</name>
<dbReference type="InterPro" id="IPR036201">
    <property type="entry name" value="Pacifastin_dom_sf"/>
</dbReference>
<keyword evidence="3" id="KW-1015">Disulfide bond</keyword>
<dbReference type="EMBL" id="LSSM01001698">
    <property type="protein sequence ID" value="OMJ25122.1"/>
    <property type="molecule type" value="Genomic_DNA"/>
</dbReference>
<keyword evidence="2" id="KW-0964">Secreted</keyword>
<gene>
    <name evidence="6" type="ORF">AYI69_g4398</name>
</gene>
<comment type="subcellular location">
    <subcellularLocation>
        <location evidence="1">Secreted</location>
    </subcellularLocation>
</comment>
<feature type="signal peptide" evidence="4">
    <location>
        <begin position="1"/>
        <end position="18"/>
    </location>
</feature>
<keyword evidence="4" id="KW-0732">Signal</keyword>
<dbReference type="GO" id="GO:0005576">
    <property type="term" value="C:extracellular region"/>
    <property type="evidence" value="ECO:0007669"/>
    <property type="project" value="UniProtKB-SubCell"/>
</dbReference>
<proteinExistence type="predicted"/>
<dbReference type="OrthoDB" id="5517925at2759"/>
<evidence type="ECO:0000256" key="1">
    <source>
        <dbReference type="ARBA" id="ARBA00004613"/>
    </source>
</evidence>
<dbReference type="Pfam" id="PF05375">
    <property type="entry name" value="Pacifastin_I"/>
    <property type="match status" value="1"/>
</dbReference>
<organism evidence="6 7">
    <name type="scientific">Smittium culicis</name>
    <dbReference type="NCBI Taxonomy" id="133412"/>
    <lineage>
        <taxon>Eukaryota</taxon>
        <taxon>Fungi</taxon>
        <taxon>Fungi incertae sedis</taxon>
        <taxon>Zoopagomycota</taxon>
        <taxon>Kickxellomycotina</taxon>
        <taxon>Harpellomycetes</taxon>
        <taxon>Harpellales</taxon>
        <taxon>Legeriomycetaceae</taxon>
        <taxon>Smittium</taxon>
    </lineage>
</organism>
<evidence type="ECO:0000313" key="6">
    <source>
        <dbReference type="EMBL" id="OMJ25122.1"/>
    </source>
</evidence>
<evidence type="ECO:0000256" key="3">
    <source>
        <dbReference type="ARBA" id="ARBA00023157"/>
    </source>
</evidence>
<dbReference type="AlphaFoldDB" id="A0A1R1YDZ0"/>
<comment type="caution">
    <text evidence="6">The sequence shown here is derived from an EMBL/GenBank/DDBJ whole genome shotgun (WGS) entry which is preliminary data.</text>
</comment>
<evidence type="ECO:0000256" key="2">
    <source>
        <dbReference type="ARBA" id="ARBA00022525"/>
    </source>
</evidence>
<evidence type="ECO:0000259" key="5">
    <source>
        <dbReference type="Pfam" id="PF05375"/>
    </source>
</evidence>
<evidence type="ECO:0000313" key="7">
    <source>
        <dbReference type="Proteomes" id="UP000187429"/>
    </source>
</evidence>
<feature type="domain" description="Pacifastin" evidence="5">
    <location>
        <begin position="104"/>
        <end position="127"/>
    </location>
</feature>
<feature type="chain" id="PRO_5013249500" description="Pacifastin domain-containing protein" evidence="4">
    <location>
        <begin position="19"/>
        <end position="135"/>
    </location>
</feature>
<dbReference type="GO" id="GO:0030414">
    <property type="term" value="F:peptidase inhibitor activity"/>
    <property type="evidence" value="ECO:0007669"/>
    <property type="project" value="InterPro"/>
</dbReference>
<reference evidence="7" key="1">
    <citation type="submission" date="2017-01" db="EMBL/GenBank/DDBJ databases">
        <authorList>
            <person name="Wang Y."/>
            <person name="White M."/>
            <person name="Kvist S."/>
            <person name="Moncalvo J.-M."/>
        </authorList>
    </citation>
    <scope>NUCLEOTIDE SEQUENCE [LARGE SCALE GENOMIC DNA]</scope>
    <source>
        <strain evidence="7">ID-206-W2</strain>
    </source>
</reference>
<dbReference type="InterPro" id="IPR008037">
    <property type="entry name" value="Pacifastin_dom"/>
</dbReference>
<keyword evidence="7" id="KW-1185">Reference proteome</keyword>
<evidence type="ECO:0000256" key="4">
    <source>
        <dbReference type="SAM" id="SignalP"/>
    </source>
</evidence>